<feature type="compositionally biased region" description="Polar residues" evidence="2">
    <location>
        <begin position="442"/>
        <end position="453"/>
    </location>
</feature>
<feature type="coiled-coil region" evidence="1">
    <location>
        <begin position="106"/>
        <end position="201"/>
    </location>
</feature>
<dbReference type="VEuPathDB" id="TriTrypDB:ADEAN_000812800"/>
<accession>A0A7G2CLA5</accession>
<dbReference type="Proteomes" id="UP000515908">
    <property type="component" value="Chromosome 18"/>
</dbReference>
<sequence>MDNVQRRLQQSHGWQQTREERLEGKLDSLEQLENDVRAMESKLEGQINTVQESLTHHLEDAEAKYNDLSQRAPPNMEKRFIHQFNELQRKLKEILSEQASSNRHRSEAIENTLANVRHEQEECQQQLLQTTQSVAAMEQLVHSLEEQIQGPLQALSEKEHGDTSQVSKETLGKIQKCEESVRKLQAELKEHNQRLVGQEEKMNATLHGELDALKQRLESELSVVSQLKLTNQSGGTQEETSSTVMASAGRPSSSSPSAQQPAHPKPAREDGKPPVAPASPSSSASREGSGDTKATEEKRSSLSAVSSVRPSTEQPLQSHNSSNEVSEVPVRELPSADTSQPPLNSTAMLGTNTSGQRTIIQKFNAFDDESSETETSAAPDPRRAGESHPVNTDDVTTEVTLTEATGSEPPSPIPQEHSRRTKRRPSKKKRSTVKMSTPWDHVTSSDGSEKQSPSPRPPT</sequence>
<evidence type="ECO:0000256" key="2">
    <source>
        <dbReference type="SAM" id="MobiDB-lite"/>
    </source>
</evidence>
<organism evidence="3 4">
    <name type="scientific">Angomonas deanei</name>
    <dbReference type="NCBI Taxonomy" id="59799"/>
    <lineage>
        <taxon>Eukaryota</taxon>
        <taxon>Discoba</taxon>
        <taxon>Euglenozoa</taxon>
        <taxon>Kinetoplastea</taxon>
        <taxon>Metakinetoplastina</taxon>
        <taxon>Trypanosomatida</taxon>
        <taxon>Trypanosomatidae</taxon>
        <taxon>Strigomonadinae</taxon>
        <taxon>Angomonas</taxon>
    </lineage>
</organism>
<feature type="compositionally biased region" description="Basic and acidic residues" evidence="2">
    <location>
        <begin position="288"/>
        <end position="300"/>
    </location>
</feature>
<feature type="compositionally biased region" description="Polar residues" evidence="2">
    <location>
        <begin position="312"/>
        <end position="325"/>
    </location>
</feature>
<protein>
    <submittedName>
        <fullName evidence="3">Uncharacterized protein</fullName>
    </submittedName>
</protein>
<evidence type="ECO:0000313" key="3">
    <source>
        <dbReference type="EMBL" id="CAD2220606.1"/>
    </source>
</evidence>
<evidence type="ECO:0000256" key="1">
    <source>
        <dbReference type="SAM" id="Coils"/>
    </source>
</evidence>
<reference evidence="3 4" key="1">
    <citation type="submission" date="2020-08" db="EMBL/GenBank/DDBJ databases">
        <authorList>
            <person name="Newling K."/>
            <person name="Davey J."/>
            <person name="Forrester S."/>
        </authorList>
    </citation>
    <scope>NUCLEOTIDE SEQUENCE [LARGE SCALE GENOMIC DNA]</scope>
    <source>
        <strain evidence="4">Crithidia deanei Carvalho (ATCC PRA-265)</strain>
    </source>
</reference>
<feature type="compositionally biased region" description="Polar residues" evidence="2">
    <location>
        <begin position="228"/>
        <end position="245"/>
    </location>
</feature>
<feature type="compositionally biased region" description="Basic residues" evidence="2">
    <location>
        <begin position="419"/>
        <end position="432"/>
    </location>
</feature>
<feature type="region of interest" description="Disordered" evidence="2">
    <location>
        <begin position="228"/>
        <end position="459"/>
    </location>
</feature>
<keyword evidence="4" id="KW-1185">Reference proteome</keyword>
<feature type="compositionally biased region" description="Low complexity" evidence="2">
    <location>
        <begin position="246"/>
        <end position="262"/>
    </location>
</feature>
<feature type="region of interest" description="Disordered" evidence="2">
    <location>
        <begin position="1"/>
        <end position="26"/>
    </location>
</feature>
<proteinExistence type="predicted"/>
<feature type="compositionally biased region" description="Polar residues" evidence="2">
    <location>
        <begin position="1"/>
        <end position="16"/>
    </location>
</feature>
<evidence type="ECO:0000313" key="4">
    <source>
        <dbReference type="Proteomes" id="UP000515908"/>
    </source>
</evidence>
<dbReference type="EMBL" id="LR877162">
    <property type="protein sequence ID" value="CAD2220606.1"/>
    <property type="molecule type" value="Genomic_DNA"/>
</dbReference>
<feature type="compositionally biased region" description="Polar residues" evidence="2">
    <location>
        <begin position="336"/>
        <end position="361"/>
    </location>
</feature>
<feature type="compositionally biased region" description="Basic and acidic residues" evidence="2">
    <location>
        <begin position="17"/>
        <end position="26"/>
    </location>
</feature>
<feature type="compositionally biased region" description="Low complexity" evidence="2">
    <location>
        <begin position="301"/>
        <end position="311"/>
    </location>
</feature>
<gene>
    <name evidence="3" type="ORF">ADEAN_000812800</name>
</gene>
<name>A0A7G2CLA5_9TRYP</name>
<keyword evidence="1" id="KW-0175">Coiled coil</keyword>
<feature type="compositionally biased region" description="Low complexity" evidence="2">
    <location>
        <begin position="392"/>
        <end position="405"/>
    </location>
</feature>
<dbReference type="AlphaFoldDB" id="A0A7G2CLA5"/>